<evidence type="ECO:0000256" key="1">
    <source>
        <dbReference type="ARBA" id="ARBA00011079"/>
    </source>
</evidence>
<dbReference type="InterPro" id="IPR008758">
    <property type="entry name" value="Peptidase_S28"/>
</dbReference>
<dbReference type="GO" id="GO:0070008">
    <property type="term" value="F:serine-type exopeptidase activity"/>
    <property type="evidence" value="ECO:0007669"/>
    <property type="project" value="InterPro"/>
</dbReference>
<organism evidence="7">
    <name type="scientific">Lygus hesperus</name>
    <name type="common">Western plant bug</name>
    <dbReference type="NCBI Taxonomy" id="30085"/>
    <lineage>
        <taxon>Eukaryota</taxon>
        <taxon>Metazoa</taxon>
        <taxon>Ecdysozoa</taxon>
        <taxon>Arthropoda</taxon>
        <taxon>Hexapoda</taxon>
        <taxon>Insecta</taxon>
        <taxon>Pterygota</taxon>
        <taxon>Neoptera</taxon>
        <taxon>Paraneoptera</taxon>
        <taxon>Hemiptera</taxon>
        <taxon>Heteroptera</taxon>
        <taxon>Panheteroptera</taxon>
        <taxon>Cimicomorpha</taxon>
        <taxon>Miridae</taxon>
        <taxon>Mirini</taxon>
        <taxon>Lygus</taxon>
    </lineage>
</organism>
<dbReference type="PANTHER" id="PTHR11010">
    <property type="entry name" value="PROTEASE S28 PRO-X CARBOXYPEPTIDASE-RELATED"/>
    <property type="match status" value="1"/>
</dbReference>
<dbReference type="AlphaFoldDB" id="A0A0K8SCN3"/>
<dbReference type="Pfam" id="PF05577">
    <property type="entry name" value="Peptidase_S28"/>
    <property type="match status" value="1"/>
</dbReference>
<dbReference type="SUPFAM" id="SSF53474">
    <property type="entry name" value="alpha/beta-Hydrolases"/>
    <property type="match status" value="1"/>
</dbReference>
<dbReference type="EMBL" id="GBRD01014773">
    <property type="protein sequence ID" value="JAG51053.1"/>
    <property type="molecule type" value="Transcribed_RNA"/>
</dbReference>
<keyword evidence="4" id="KW-0378">Hydrolase</keyword>
<comment type="similarity">
    <text evidence="1">Belongs to the peptidase S28 family.</text>
</comment>
<sequence length="244" mass="28067">MYRAYYSFFLCIVLSFVSARNFLWNHSLNTIGLPGFVEKSSLPPDEWFQQKLDHFDPTNPRTWWQKYQTNETWFKNSPDSPVFLMIGGEGPIAGEWMVMGSWLDHAQKFKSLCFQLEHRYYGESRPVEDVSVKGLRYLSSEQALADIAYFIESMNERYKLTPKNKWVVFGGSYPGSLAAWARLKYPHLIHAAVSTSSPLLAKSDFKEYNDVVRQSISASSQSCANNIHQAALKLEQILQKGERT</sequence>
<protein>
    <recommendedName>
        <fullName evidence="8">Serine protease K12H4.7</fullName>
    </recommendedName>
</protein>
<feature type="chain" id="PRO_5005519237" description="Serine protease K12H4.7" evidence="6">
    <location>
        <begin position="20"/>
        <end position="244"/>
    </location>
</feature>
<dbReference type="GO" id="GO:0008239">
    <property type="term" value="F:dipeptidyl-peptidase activity"/>
    <property type="evidence" value="ECO:0007669"/>
    <property type="project" value="TreeGrafter"/>
</dbReference>
<keyword evidence="5" id="KW-0325">Glycoprotein</keyword>
<evidence type="ECO:0000256" key="5">
    <source>
        <dbReference type="ARBA" id="ARBA00023180"/>
    </source>
</evidence>
<reference evidence="7" key="1">
    <citation type="submission" date="2014-09" db="EMBL/GenBank/DDBJ databases">
        <authorList>
            <person name="Magalhaes I.L.F."/>
            <person name="Oliveira U."/>
            <person name="Santos F.R."/>
            <person name="Vidigal T.H.D.A."/>
            <person name="Brescovit A.D."/>
            <person name="Santos A.J."/>
        </authorList>
    </citation>
    <scope>NUCLEOTIDE SEQUENCE</scope>
</reference>
<evidence type="ECO:0000313" key="7">
    <source>
        <dbReference type="EMBL" id="JAG51053.1"/>
    </source>
</evidence>
<dbReference type="Gene3D" id="3.40.50.1820">
    <property type="entry name" value="alpha/beta hydrolase"/>
    <property type="match status" value="1"/>
</dbReference>
<proteinExistence type="inferred from homology"/>
<evidence type="ECO:0000256" key="3">
    <source>
        <dbReference type="ARBA" id="ARBA00022729"/>
    </source>
</evidence>
<evidence type="ECO:0000256" key="2">
    <source>
        <dbReference type="ARBA" id="ARBA00022670"/>
    </source>
</evidence>
<keyword evidence="2" id="KW-0645">Protease</keyword>
<feature type="signal peptide" evidence="6">
    <location>
        <begin position="1"/>
        <end position="19"/>
    </location>
</feature>
<name>A0A0K8SCN3_LYGHE</name>
<dbReference type="PANTHER" id="PTHR11010:SF117">
    <property type="entry name" value="SERINE PROTEASE 16"/>
    <property type="match status" value="1"/>
</dbReference>
<evidence type="ECO:0000256" key="4">
    <source>
        <dbReference type="ARBA" id="ARBA00022801"/>
    </source>
</evidence>
<evidence type="ECO:0000256" key="6">
    <source>
        <dbReference type="SAM" id="SignalP"/>
    </source>
</evidence>
<dbReference type="InterPro" id="IPR029058">
    <property type="entry name" value="AB_hydrolase_fold"/>
</dbReference>
<dbReference type="GO" id="GO:0006508">
    <property type="term" value="P:proteolysis"/>
    <property type="evidence" value="ECO:0007669"/>
    <property type="project" value="UniProtKB-KW"/>
</dbReference>
<accession>A0A0K8SCN3</accession>
<evidence type="ECO:0008006" key="8">
    <source>
        <dbReference type="Google" id="ProtNLM"/>
    </source>
</evidence>
<keyword evidence="3 6" id="KW-0732">Signal</keyword>